<dbReference type="InterPro" id="IPR003137">
    <property type="entry name" value="PA_domain"/>
</dbReference>
<proteinExistence type="predicted"/>
<comment type="caution">
    <text evidence="10">The sequence shown here is derived from an EMBL/GenBank/DDBJ whole genome shotgun (WGS) entry which is preliminary data.</text>
</comment>
<evidence type="ECO:0000256" key="6">
    <source>
        <dbReference type="ARBA" id="ARBA00022989"/>
    </source>
</evidence>
<organism evidence="10 11">
    <name type="scientific">Eumeta variegata</name>
    <name type="common">Bagworm moth</name>
    <name type="synonym">Eumeta japonica</name>
    <dbReference type="NCBI Taxonomy" id="151549"/>
    <lineage>
        <taxon>Eukaryota</taxon>
        <taxon>Metazoa</taxon>
        <taxon>Ecdysozoa</taxon>
        <taxon>Arthropoda</taxon>
        <taxon>Hexapoda</taxon>
        <taxon>Insecta</taxon>
        <taxon>Pterygota</taxon>
        <taxon>Neoptera</taxon>
        <taxon>Endopterygota</taxon>
        <taxon>Lepidoptera</taxon>
        <taxon>Glossata</taxon>
        <taxon>Ditrysia</taxon>
        <taxon>Tineoidea</taxon>
        <taxon>Psychidae</taxon>
        <taxon>Oiketicinae</taxon>
        <taxon>Eumeta</taxon>
    </lineage>
</organism>
<keyword evidence="4" id="KW-0863">Zinc-finger</keyword>
<dbReference type="AlphaFoldDB" id="A0A4C1ZWT7"/>
<feature type="domain" description="PA" evidence="9">
    <location>
        <begin position="55"/>
        <end position="112"/>
    </location>
</feature>
<evidence type="ECO:0000313" key="11">
    <source>
        <dbReference type="Proteomes" id="UP000299102"/>
    </source>
</evidence>
<dbReference type="Proteomes" id="UP000299102">
    <property type="component" value="Unassembled WGS sequence"/>
</dbReference>
<evidence type="ECO:0000256" key="8">
    <source>
        <dbReference type="SAM" id="SignalP"/>
    </source>
</evidence>
<dbReference type="STRING" id="151549.A0A4C1ZWT7"/>
<evidence type="ECO:0000256" key="5">
    <source>
        <dbReference type="ARBA" id="ARBA00022833"/>
    </source>
</evidence>
<evidence type="ECO:0000256" key="7">
    <source>
        <dbReference type="ARBA" id="ARBA00023136"/>
    </source>
</evidence>
<evidence type="ECO:0000313" key="10">
    <source>
        <dbReference type="EMBL" id="GBP92916.1"/>
    </source>
</evidence>
<keyword evidence="3" id="KW-0479">Metal-binding</keyword>
<evidence type="ECO:0000256" key="3">
    <source>
        <dbReference type="ARBA" id="ARBA00022723"/>
    </source>
</evidence>
<dbReference type="GO" id="GO:0016020">
    <property type="term" value="C:membrane"/>
    <property type="evidence" value="ECO:0007669"/>
    <property type="project" value="UniProtKB-SubCell"/>
</dbReference>
<feature type="signal peptide" evidence="8">
    <location>
        <begin position="1"/>
        <end position="18"/>
    </location>
</feature>
<reference evidence="10 11" key="1">
    <citation type="journal article" date="2019" name="Commun. Biol.">
        <title>The bagworm genome reveals a unique fibroin gene that provides high tensile strength.</title>
        <authorList>
            <person name="Kono N."/>
            <person name="Nakamura H."/>
            <person name="Ohtoshi R."/>
            <person name="Tomita M."/>
            <person name="Numata K."/>
            <person name="Arakawa K."/>
        </authorList>
    </citation>
    <scope>NUCLEOTIDE SEQUENCE [LARGE SCALE GENOMIC DNA]</scope>
</reference>
<keyword evidence="8" id="KW-0732">Signal</keyword>
<keyword evidence="2" id="KW-0812">Transmembrane</keyword>
<dbReference type="GO" id="GO:0005737">
    <property type="term" value="C:cytoplasm"/>
    <property type="evidence" value="ECO:0007669"/>
    <property type="project" value="UniProtKB-ARBA"/>
</dbReference>
<keyword evidence="11" id="KW-1185">Reference proteome</keyword>
<feature type="non-terminal residue" evidence="10">
    <location>
        <position position="116"/>
    </location>
</feature>
<keyword evidence="7" id="KW-0472">Membrane</keyword>
<keyword evidence="5" id="KW-0862">Zinc</keyword>
<gene>
    <name evidence="10" type="primary">Rnf13</name>
    <name evidence="10" type="ORF">EVAR_65015_1</name>
</gene>
<evidence type="ECO:0000256" key="1">
    <source>
        <dbReference type="ARBA" id="ARBA00004370"/>
    </source>
</evidence>
<comment type="subcellular location">
    <subcellularLocation>
        <location evidence="1">Membrane</location>
    </subcellularLocation>
</comment>
<name>A0A4C1ZWT7_EUMVA</name>
<dbReference type="Pfam" id="PF02225">
    <property type="entry name" value="PA"/>
    <property type="match status" value="1"/>
</dbReference>
<dbReference type="InterPro" id="IPR044744">
    <property type="entry name" value="ZNRF4/RNF13/RNF167_PA"/>
</dbReference>
<protein>
    <submittedName>
        <fullName evidence="10">E3 ubiquitin-protein ligase RNF13</fullName>
    </submittedName>
</protein>
<dbReference type="CDD" id="cd02123">
    <property type="entry name" value="PA_C_RZF_like"/>
    <property type="match status" value="1"/>
</dbReference>
<evidence type="ECO:0000256" key="2">
    <source>
        <dbReference type="ARBA" id="ARBA00022692"/>
    </source>
</evidence>
<feature type="chain" id="PRO_5020033436" evidence="8">
    <location>
        <begin position="19"/>
        <end position="116"/>
    </location>
</feature>
<evidence type="ECO:0000259" key="9">
    <source>
        <dbReference type="Pfam" id="PF02225"/>
    </source>
</evidence>
<accession>A0A4C1ZWT7</accession>
<dbReference type="EMBL" id="BGZK01002322">
    <property type="protein sequence ID" value="GBP92916.1"/>
    <property type="molecule type" value="Genomic_DNA"/>
</dbReference>
<evidence type="ECO:0000256" key="4">
    <source>
        <dbReference type="ARBA" id="ARBA00022771"/>
    </source>
</evidence>
<dbReference type="GO" id="GO:0008270">
    <property type="term" value="F:zinc ion binding"/>
    <property type="evidence" value="ECO:0007669"/>
    <property type="project" value="UniProtKB-KW"/>
</dbReference>
<sequence>MCGVLAICALTLLALSHADVIVYTQQRPHTIEQEFHDMPASFGPELPFEGLRGLLAAGEPRDGCTALAPPPLAENFTGKWIVLLARYNCSFEVKVRNAQTAGYDCAIVHNVNSSAL</sequence>
<dbReference type="OrthoDB" id="8062037at2759"/>
<keyword evidence="6" id="KW-1133">Transmembrane helix</keyword>
<dbReference type="Gene3D" id="3.50.30.30">
    <property type="match status" value="1"/>
</dbReference>